<reference evidence="8" key="1">
    <citation type="submission" date="2018-05" db="EMBL/GenBank/DDBJ databases">
        <authorList>
            <person name="Lanie J.A."/>
            <person name="Ng W.-L."/>
            <person name="Kazmierczak K.M."/>
            <person name="Andrzejewski T.M."/>
            <person name="Davidsen T.M."/>
            <person name="Wayne K.J."/>
            <person name="Tettelin H."/>
            <person name="Glass J.I."/>
            <person name="Rusch D."/>
            <person name="Podicherti R."/>
            <person name="Tsui H.-C.T."/>
            <person name="Winkler M.E."/>
        </authorList>
    </citation>
    <scope>NUCLEOTIDE SEQUENCE</scope>
</reference>
<gene>
    <name evidence="8" type="ORF">METZ01_LOCUS97295</name>
</gene>
<feature type="transmembrane region" description="Helical" evidence="6">
    <location>
        <begin position="957"/>
        <end position="978"/>
    </location>
</feature>
<feature type="transmembrane region" description="Helical" evidence="6">
    <location>
        <begin position="930"/>
        <end position="951"/>
    </location>
</feature>
<organism evidence="8">
    <name type="scientific">marine metagenome</name>
    <dbReference type="NCBI Taxonomy" id="408172"/>
    <lineage>
        <taxon>unclassified sequences</taxon>
        <taxon>metagenomes</taxon>
        <taxon>ecological metagenomes</taxon>
    </lineage>
</organism>
<evidence type="ECO:0000256" key="6">
    <source>
        <dbReference type="SAM" id="Phobius"/>
    </source>
</evidence>
<keyword evidence="5 6" id="KW-0472">Membrane</keyword>
<evidence type="ECO:0000259" key="7">
    <source>
        <dbReference type="PROSITE" id="PS50156"/>
    </source>
</evidence>
<feature type="transmembrane region" description="Helical" evidence="6">
    <location>
        <begin position="1034"/>
        <end position="1060"/>
    </location>
</feature>
<dbReference type="InterPro" id="IPR004869">
    <property type="entry name" value="MMPL_dom"/>
</dbReference>
<proteinExistence type="predicted"/>
<feature type="transmembrane region" description="Helical" evidence="6">
    <location>
        <begin position="473"/>
        <end position="490"/>
    </location>
</feature>
<feature type="transmembrane region" description="Helical" evidence="6">
    <location>
        <begin position="392"/>
        <end position="414"/>
    </location>
</feature>
<protein>
    <recommendedName>
        <fullName evidence="7">SSD domain-containing protein</fullName>
    </recommendedName>
</protein>
<dbReference type="Pfam" id="PF02460">
    <property type="entry name" value="Patched"/>
    <property type="match status" value="1"/>
</dbReference>
<dbReference type="InterPro" id="IPR003392">
    <property type="entry name" value="PTHD_SSD"/>
</dbReference>
<dbReference type="GO" id="GO:0005886">
    <property type="term" value="C:plasma membrane"/>
    <property type="evidence" value="ECO:0007669"/>
    <property type="project" value="UniProtKB-SubCell"/>
</dbReference>
<dbReference type="PANTHER" id="PTHR33406:SF13">
    <property type="entry name" value="MEMBRANE PROTEIN YDFJ"/>
    <property type="match status" value="1"/>
</dbReference>
<name>A0A381VWI3_9ZZZZ</name>
<dbReference type="InterPro" id="IPR050545">
    <property type="entry name" value="Mycobact_MmpL"/>
</dbReference>
<dbReference type="SUPFAM" id="SSF82866">
    <property type="entry name" value="Multidrug efflux transporter AcrB transmembrane domain"/>
    <property type="match status" value="2"/>
</dbReference>
<keyword evidence="3 6" id="KW-0812">Transmembrane</keyword>
<dbReference type="AlphaFoldDB" id="A0A381VWI3"/>
<dbReference type="PANTHER" id="PTHR33406">
    <property type="entry name" value="MEMBRANE PROTEIN MJ1562-RELATED"/>
    <property type="match status" value="1"/>
</dbReference>
<dbReference type="EMBL" id="UINC01009945">
    <property type="protein sequence ID" value="SVA44441.1"/>
    <property type="molecule type" value="Genomic_DNA"/>
</dbReference>
<evidence type="ECO:0000256" key="4">
    <source>
        <dbReference type="ARBA" id="ARBA00022989"/>
    </source>
</evidence>
<feature type="transmembrane region" description="Helical" evidence="6">
    <location>
        <begin position="567"/>
        <end position="586"/>
    </location>
</feature>
<feature type="transmembrane region" description="Helical" evidence="6">
    <location>
        <begin position="502"/>
        <end position="523"/>
    </location>
</feature>
<dbReference type="InterPro" id="IPR000731">
    <property type="entry name" value="SSD"/>
</dbReference>
<feature type="domain" description="SSD" evidence="7">
    <location>
        <begin position="360"/>
        <end position="516"/>
    </location>
</feature>
<evidence type="ECO:0000256" key="3">
    <source>
        <dbReference type="ARBA" id="ARBA00022692"/>
    </source>
</evidence>
<feature type="transmembrane region" description="Helical" evidence="6">
    <location>
        <begin position="900"/>
        <end position="923"/>
    </location>
</feature>
<feature type="transmembrane region" description="Helical" evidence="6">
    <location>
        <begin position="366"/>
        <end position="385"/>
    </location>
</feature>
<evidence type="ECO:0000256" key="2">
    <source>
        <dbReference type="ARBA" id="ARBA00022475"/>
    </source>
</evidence>
<feature type="domain" description="SSD" evidence="7">
    <location>
        <begin position="968"/>
        <end position="1059"/>
    </location>
</feature>
<evidence type="ECO:0000256" key="5">
    <source>
        <dbReference type="ARBA" id="ARBA00023136"/>
    </source>
</evidence>
<sequence length="1070" mass="116988">MRDFAHVADFLVPRRKQAHLAILLLSLLMLPGISATFSPIDIESYDLESPELDANEVLREEFSSAGNIWAFGVYIRDSGQFGEPDSDVSMIADYTGEGQGVVEPEGGILNLTVLREIDAKAEYLRQHEISEFYLSFASQITGEPAVGIIDLAMDFRAFMSGQSVLTSLRIDPETLTMAPPSTNWTDCGVLECLSFDDENLTQAHIDLAAHRLANHSAGDFLRLLSNDRAFTPDPSSPVIGPYGHQLFEDGTIISEQWGPGRWSASAAWMLVNFDREAMQSNGWTFSWLNASSDFGYEWDGVTLETKPVHNSVEHCRESALAGEAPCAVEWLYLALEEDLRATDDMVVTLMLAEGVNVEVNRELLSSAYLIAIMAVVVTILLWLSLRRASDVAIVAVGLVLSLLWMQGLIGWAIILGQRYGMEVIFRSQFSNLLPILVLALGIDDSLHALHRYKEERREGASPEQAVHTSISRVGRAILLTSTTTIVAFMANMTSNIAALRSFGIEAGLGVLSAFILTGLWVPLVRYDFDLWMESRGKLQEEKEGLVHMVPQSWLAGVTTTSARHAPVVAALTILITAMAVPMMFSLEGDFQVEDFIESESDLALGIGLINERFSDEGEPGFILVEGDIANPKVIAAFGEFRSNVNSHGPEDSDQISRLPTGEVEMIAIDGILGFAKAAMAWNNTSFVEAGWKPSAEDGGVGCDKDVLGLPSLDDRQCLIFLYGFVLTRGVPESGGYPPLPPSIVAEYIHAAEELDYERPWLTVSGEVPHYPRASMRYGISSPEQFALVEPALAQLEQDMAPLQELARNPLRERGKISSADEEYPITWAIPTGEPVIRFVAANSMQEEMQGTLLLGVVFCTITLWWGFREETSVSQRWQEGMQDRADFTRRVGSTVVVTGVITYFLLGTGYALAFATLALVLSILWGTMPFFIAAVTTGPIFVVIVWLYALIALAGYGLNMITVAIAAMSLGVGIDYVIHLIERYREEREKGTTPHLSLAAVGSASGLALFGSAVSDIAGFLVINQSKMGFFSTFGLFCAIMIGLSLIASMVLTPAVLGLLHRKSLVSEYS</sequence>
<keyword evidence="2" id="KW-1003">Cell membrane</keyword>
<dbReference type="PROSITE" id="PS50156">
    <property type="entry name" value="SSD"/>
    <property type="match status" value="2"/>
</dbReference>
<evidence type="ECO:0000256" key="1">
    <source>
        <dbReference type="ARBA" id="ARBA00004651"/>
    </source>
</evidence>
<dbReference type="Gene3D" id="1.20.1640.10">
    <property type="entry name" value="Multidrug efflux transporter AcrB transmembrane domain"/>
    <property type="match status" value="2"/>
</dbReference>
<feature type="transmembrane region" description="Helical" evidence="6">
    <location>
        <begin position="850"/>
        <end position="867"/>
    </location>
</feature>
<feature type="transmembrane region" description="Helical" evidence="6">
    <location>
        <begin position="998"/>
        <end position="1022"/>
    </location>
</feature>
<dbReference type="Pfam" id="PF03176">
    <property type="entry name" value="MMPL"/>
    <property type="match status" value="1"/>
</dbReference>
<accession>A0A381VWI3</accession>
<evidence type="ECO:0000313" key="8">
    <source>
        <dbReference type="EMBL" id="SVA44441.1"/>
    </source>
</evidence>
<keyword evidence="4 6" id="KW-1133">Transmembrane helix</keyword>
<comment type="subcellular location">
    <subcellularLocation>
        <location evidence="1">Cell membrane</location>
        <topology evidence="1">Multi-pass membrane protein</topology>
    </subcellularLocation>
</comment>